<dbReference type="CDD" id="cd03784">
    <property type="entry name" value="GT1_Gtf-like"/>
    <property type="match status" value="1"/>
</dbReference>
<evidence type="ECO:0000313" key="7">
    <source>
        <dbReference type="EMBL" id="THG18283.1"/>
    </source>
</evidence>
<keyword evidence="8" id="KW-1185">Reference proteome</keyword>
<dbReference type="Proteomes" id="UP000306102">
    <property type="component" value="Unassembled WGS sequence"/>
</dbReference>
<comment type="similarity">
    <text evidence="1 5">Belongs to the UDP-glycosyltransferase family.</text>
</comment>
<dbReference type="Gene3D" id="3.40.50.2000">
    <property type="entry name" value="Glycogen Phosphorylase B"/>
    <property type="match status" value="2"/>
</dbReference>
<dbReference type="PROSITE" id="PS00375">
    <property type="entry name" value="UDPGT"/>
    <property type="match status" value="1"/>
</dbReference>
<dbReference type="GO" id="GO:0008194">
    <property type="term" value="F:UDP-glycosyltransferase activity"/>
    <property type="evidence" value="ECO:0007669"/>
    <property type="project" value="InterPro"/>
</dbReference>
<dbReference type="PANTHER" id="PTHR48046">
    <property type="entry name" value="UDP-GLYCOSYLTRANSFERASE 72E1"/>
    <property type="match status" value="1"/>
</dbReference>
<proteinExistence type="inferred from homology"/>
<comment type="caution">
    <text evidence="7">The sequence shown here is derived from an EMBL/GenBank/DDBJ whole genome shotgun (WGS) entry which is preliminary data.</text>
</comment>
<gene>
    <name evidence="7" type="ORF">TEA_023053</name>
</gene>
<evidence type="ECO:0000256" key="1">
    <source>
        <dbReference type="ARBA" id="ARBA00009995"/>
    </source>
</evidence>
<dbReference type="Pfam" id="PF00201">
    <property type="entry name" value="UDPGT"/>
    <property type="match status" value="1"/>
</dbReference>
<dbReference type="AlphaFoldDB" id="A0A4S4ENL1"/>
<dbReference type="InterPro" id="IPR002213">
    <property type="entry name" value="UDP_glucos_trans"/>
</dbReference>
<dbReference type="InterPro" id="IPR035595">
    <property type="entry name" value="UDP_glycos_trans_CS"/>
</dbReference>
<evidence type="ECO:0000256" key="6">
    <source>
        <dbReference type="RuleBase" id="RU362057"/>
    </source>
</evidence>
<reference evidence="7 8" key="1">
    <citation type="journal article" date="2018" name="Proc. Natl. Acad. Sci. U.S.A.">
        <title>Draft genome sequence of Camellia sinensis var. sinensis provides insights into the evolution of the tea genome and tea quality.</title>
        <authorList>
            <person name="Wei C."/>
            <person name="Yang H."/>
            <person name="Wang S."/>
            <person name="Zhao J."/>
            <person name="Liu C."/>
            <person name="Gao L."/>
            <person name="Xia E."/>
            <person name="Lu Y."/>
            <person name="Tai Y."/>
            <person name="She G."/>
            <person name="Sun J."/>
            <person name="Cao H."/>
            <person name="Tong W."/>
            <person name="Gao Q."/>
            <person name="Li Y."/>
            <person name="Deng W."/>
            <person name="Jiang X."/>
            <person name="Wang W."/>
            <person name="Chen Q."/>
            <person name="Zhang S."/>
            <person name="Li H."/>
            <person name="Wu J."/>
            <person name="Wang P."/>
            <person name="Li P."/>
            <person name="Shi C."/>
            <person name="Zheng F."/>
            <person name="Jian J."/>
            <person name="Huang B."/>
            <person name="Shan D."/>
            <person name="Shi M."/>
            <person name="Fang C."/>
            <person name="Yue Y."/>
            <person name="Li F."/>
            <person name="Li D."/>
            <person name="Wei S."/>
            <person name="Han B."/>
            <person name="Jiang C."/>
            <person name="Yin Y."/>
            <person name="Xia T."/>
            <person name="Zhang Z."/>
            <person name="Bennetzen J.L."/>
            <person name="Zhao S."/>
            <person name="Wan X."/>
        </authorList>
    </citation>
    <scope>NUCLEOTIDE SEQUENCE [LARGE SCALE GENOMIC DNA]</scope>
    <source>
        <strain evidence="8">cv. Shuchazao</strain>
        <tissue evidence="7">Leaf</tissue>
    </source>
</reference>
<accession>A0A4S4ENL1</accession>
<evidence type="ECO:0000256" key="5">
    <source>
        <dbReference type="RuleBase" id="RU003718"/>
    </source>
</evidence>
<dbReference type="EMBL" id="SDRB02003161">
    <property type="protein sequence ID" value="THG18283.1"/>
    <property type="molecule type" value="Genomic_DNA"/>
</dbReference>
<protein>
    <recommendedName>
        <fullName evidence="6">Glycosyltransferase</fullName>
        <ecNumber evidence="6">2.4.1.-</ecNumber>
    </recommendedName>
</protein>
<dbReference type="PANTHER" id="PTHR48046:SF6">
    <property type="entry name" value="GLYCOSYLTRANSFERASE"/>
    <property type="match status" value="1"/>
</dbReference>
<dbReference type="FunFam" id="3.40.50.2000:FF:000054">
    <property type="entry name" value="Glycosyltransferase"/>
    <property type="match status" value="1"/>
</dbReference>
<evidence type="ECO:0000256" key="2">
    <source>
        <dbReference type="ARBA" id="ARBA00022676"/>
    </source>
</evidence>
<dbReference type="FunFam" id="3.40.50.2000:FF:000051">
    <property type="entry name" value="Glycosyltransferase"/>
    <property type="match status" value="1"/>
</dbReference>
<evidence type="ECO:0000256" key="3">
    <source>
        <dbReference type="ARBA" id="ARBA00022679"/>
    </source>
</evidence>
<evidence type="ECO:0000313" key="8">
    <source>
        <dbReference type="Proteomes" id="UP000306102"/>
    </source>
</evidence>
<dbReference type="SUPFAM" id="SSF53756">
    <property type="entry name" value="UDP-Glycosyltransferase/glycogen phosphorylase"/>
    <property type="match status" value="1"/>
</dbReference>
<name>A0A4S4ENL1_CAMSN</name>
<keyword evidence="3 5" id="KW-0808">Transferase</keyword>
<dbReference type="GO" id="GO:0009813">
    <property type="term" value="P:flavonoid biosynthetic process"/>
    <property type="evidence" value="ECO:0007669"/>
    <property type="project" value="UniProtKB-KW"/>
</dbReference>
<keyword evidence="2 5" id="KW-0328">Glycosyltransferase</keyword>
<dbReference type="EC" id="2.4.1.-" evidence="6"/>
<sequence length="482" mass="53166">MKQTPHVALLPSPGMGHLIPLVEFAKQLVRHHPFSATFIIPTIGPLSSAQTSVLKSLSEPISHLFLPPITFDDHHHLDPVTQIALTMTRSLPSIRDVFESLIATTNLVAFVVDPLGTDAFDVAKQFCIPSYLLSTSPAMTLSWCFLFPKIQDEMDRIQMACDKYIDLLEPVQIPGCVPVRVTDLMVHPARDGHSEIYKWILHHCRRFSLADGIILNSFVDLEPGPIKALQGNEPGNPPVYPIGPIVGAGSSSSLERPECLKWLDNQPRGSVLFVSFGSGGTLSNDQLNELALGLEMSGQRFLWVVKIPDDRSANASYLSVQDQDDAIGFLPKGFMERTKERALFIFSWAPQVEVLSHSSTGGFVTHCGWNSILESVVNGVPLIAWPLFAEQKMNAVMLSEGLKVALRPNMNQNGIVGREEIAGTVKALMEGDEGKMLRNRMLELKEAALKALSKDGSSTKSLSELAHKWKSNSYIKMNTKYM</sequence>
<keyword evidence="4" id="KW-0284">Flavonoid biosynthesis</keyword>
<evidence type="ECO:0000256" key="4">
    <source>
        <dbReference type="ARBA" id="ARBA00023241"/>
    </source>
</evidence>
<organism evidence="7 8">
    <name type="scientific">Camellia sinensis var. sinensis</name>
    <name type="common">China tea</name>
    <dbReference type="NCBI Taxonomy" id="542762"/>
    <lineage>
        <taxon>Eukaryota</taxon>
        <taxon>Viridiplantae</taxon>
        <taxon>Streptophyta</taxon>
        <taxon>Embryophyta</taxon>
        <taxon>Tracheophyta</taxon>
        <taxon>Spermatophyta</taxon>
        <taxon>Magnoliopsida</taxon>
        <taxon>eudicotyledons</taxon>
        <taxon>Gunneridae</taxon>
        <taxon>Pentapetalae</taxon>
        <taxon>asterids</taxon>
        <taxon>Ericales</taxon>
        <taxon>Theaceae</taxon>
        <taxon>Camellia</taxon>
    </lineage>
</organism>